<evidence type="ECO:0000256" key="5">
    <source>
        <dbReference type="SAM" id="MobiDB-lite"/>
    </source>
</evidence>
<dbReference type="InterPro" id="IPR032808">
    <property type="entry name" value="DoxX"/>
</dbReference>
<accession>A0ABY8QQI0</accession>
<dbReference type="Proteomes" id="UP001209083">
    <property type="component" value="Chromosome"/>
</dbReference>
<evidence type="ECO:0000313" key="7">
    <source>
        <dbReference type="Proteomes" id="UP001209083"/>
    </source>
</evidence>
<keyword evidence="2" id="KW-0812">Transmembrane</keyword>
<dbReference type="Pfam" id="PF07681">
    <property type="entry name" value="DoxX"/>
    <property type="match status" value="1"/>
</dbReference>
<name>A0ABY8QQI0_9MICO</name>
<comment type="subcellular location">
    <subcellularLocation>
        <location evidence="1">Membrane</location>
        <topology evidence="1">Multi-pass membrane protein</topology>
    </subcellularLocation>
</comment>
<organism evidence="6 7">
    <name type="scientific">Saxibacter everestensis</name>
    <dbReference type="NCBI Taxonomy" id="2909229"/>
    <lineage>
        <taxon>Bacteria</taxon>
        <taxon>Bacillati</taxon>
        <taxon>Actinomycetota</taxon>
        <taxon>Actinomycetes</taxon>
        <taxon>Micrococcales</taxon>
        <taxon>Brevibacteriaceae</taxon>
        <taxon>Saxibacter</taxon>
    </lineage>
</organism>
<evidence type="ECO:0000256" key="4">
    <source>
        <dbReference type="ARBA" id="ARBA00023136"/>
    </source>
</evidence>
<evidence type="ECO:0000256" key="2">
    <source>
        <dbReference type="ARBA" id="ARBA00022692"/>
    </source>
</evidence>
<feature type="region of interest" description="Disordered" evidence="5">
    <location>
        <begin position="147"/>
        <end position="191"/>
    </location>
</feature>
<keyword evidence="3" id="KW-1133">Transmembrane helix</keyword>
<keyword evidence="4" id="KW-0472">Membrane</keyword>
<protein>
    <submittedName>
        <fullName evidence="6">DoxX family membrane protein</fullName>
    </submittedName>
</protein>
<dbReference type="EMBL" id="CP090958">
    <property type="protein sequence ID" value="WGW10511.1"/>
    <property type="molecule type" value="Genomic_DNA"/>
</dbReference>
<sequence length="191" mass="20034">MSTVRRLARPLLSIAFISNGVHRVRKPEQSAASLAPLVGKVNDNVDFALDATTVARATGAAQIGAGLLLATGRLPRFSSSALVATLVIDTAGEKFWKVKDPTERKAGQQRFLTGLSLLGGALLASVDTDGKPGVAWRAQHAADSTKKYVGRGASRTAKAAGRTSKAARREAKRAKRGADRFAKQAVDAVTS</sequence>
<evidence type="ECO:0000313" key="6">
    <source>
        <dbReference type="EMBL" id="WGW10511.1"/>
    </source>
</evidence>
<gene>
    <name evidence="6" type="ORF">LWF01_10180</name>
</gene>
<dbReference type="RefSeq" id="WP_349637290.1">
    <property type="nucleotide sequence ID" value="NZ_CP090958.1"/>
</dbReference>
<evidence type="ECO:0000256" key="3">
    <source>
        <dbReference type="ARBA" id="ARBA00022989"/>
    </source>
</evidence>
<proteinExistence type="predicted"/>
<reference evidence="6 7" key="1">
    <citation type="submission" date="2023-05" db="EMBL/GenBank/DDBJ databases">
        <title>Lithophilousrod everest ZFBP1038 complete genpme.</title>
        <authorList>
            <person name="Tian M."/>
        </authorList>
    </citation>
    <scope>NUCLEOTIDE SEQUENCE [LARGE SCALE GENOMIC DNA]</scope>
    <source>
        <strain evidence="6 7">ZFBP1038</strain>
    </source>
</reference>
<keyword evidence="7" id="KW-1185">Reference proteome</keyword>
<evidence type="ECO:0000256" key="1">
    <source>
        <dbReference type="ARBA" id="ARBA00004141"/>
    </source>
</evidence>